<dbReference type="SUPFAM" id="SSF51569">
    <property type="entry name" value="Aldolase"/>
    <property type="match status" value="1"/>
</dbReference>
<dbReference type="InterPro" id="IPR013785">
    <property type="entry name" value="Aldolase_TIM"/>
</dbReference>
<evidence type="ECO:0000256" key="5">
    <source>
        <dbReference type="ARBA" id="ARBA00023270"/>
    </source>
</evidence>
<dbReference type="PANTHER" id="PTHR10889">
    <property type="entry name" value="DEOXYRIBOSE-PHOSPHATE ALDOLASE"/>
    <property type="match status" value="1"/>
</dbReference>
<name>A0A4R7HWS6_9ACTN</name>
<keyword evidence="9" id="KW-1185">Reference proteome</keyword>
<keyword evidence="5" id="KW-0704">Schiff base</keyword>
<evidence type="ECO:0000256" key="2">
    <source>
        <dbReference type="ARBA" id="ARBA00009473"/>
    </source>
</evidence>
<dbReference type="RefSeq" id="WP_133867874.1">
    <property type="nucleotide sequence ID" value="NZ_SOAU01000001.1"/>
</dbReference>
<dbReference type="InterPro" id="IPR011343">
    <property type="entry name" value="DeoC"/>
</dbReference>
<evidence type="ECO:0000313" key="8">
    <source>
        <dbReference type="EMBL" id="TDT15425.1"/>
    </source>
</evidence>
<evidence type="ECO:0000256" key="4">
    <source>
        <dbReference type="ARBA" id="ARBA00023239"/>
    </source>
</evidence>
<evidence type="ECO:0000256" key="7">
    <source>
        <dbReference type="NCBIfam" id="TIGR00126"/>
    </source>
</evidence>
<dbReference type="GO" id="GO:0005737">
    <property type="term" value="C:cytoplasm"/>
    <property type="evidence" value="ECO:0007669"/>
    <property type="project" value="InterPro"/>
</dbReference>
<dbReference type="EC" id="4.1.2.4" evidence="3 7"/>
<accession>A0A4R7HWS6</accession>
<evidence type="ECO:0000256" key="3">
    <source>
        <dbReference type="ARBA" id="ARBA00012515"/>
    </source>
</evidence>
<comment type="catalytic activity">
    <reaction evidence="6">
        <text>2-deoxy-D-ribose 5-phosphate = D-glyceraldehyde 3-phosphate + acetaldehyde</text>
        <dbReference type="Rhea" id="RHEA:12821"/>
        <dbReference type="ChEBI" id="CHEBI:15343"/>
        <dbReference type="ChEBI" id="CHEBI:59776"/>
        <dbReference type="ChEBI" id="CHEBI:62877"/>
        <dbReference type="EC" id="4.1.2.4"/>
    </reaction>
</comment>
<proteinExistence type="inferred from homology"/>
<dbReference type="Gene3D" id="3.20.20.70">
    <property type="entry name" value="Aldolase class I"/>
    <property type="match status" value="1"/>
</dbReference>
<dbReference type="GO" id="GO:0004139">
    <property type="term" value="F:deoxyribose-phosphate aldolase activity"/>
    <property type="evidence" value="ECO:0007669"/>
    <property type="project" value="UniProtKB-UniRule"/>
</dbReference>
<evidence type="ECO:0000313" key="9">
    <source>
        <dbReference type="Proteomes" id="UP000294558"/>
    </source>
</evidence>
<evidence type="ECO:0000256" key="6">
    <source>
        <dbReference type="ARBA" id="ARBA00048791"/>
    </source>
</evidence>
<reference evidence="8 9" key="1">
    <citation type="submission" date="2019-03" db="EMBL/GenBank/DDBJ databases">
        <title>Sequencing the genomes of 1000 actinobacteria strains.</title>
        <authorList>
            <person name="Klenk H.-P."/>
        </authorList>
    </citation>
    <scope>NUCLEOTIDE SEQUENCE [LARGE SCALE GENOMIC DNA]</scope>
    <source>
        <strain evidence="8 9">DSM 18936</strain>
    </source>
</reference>
<dbReference type="PIRSF" id="PIRSF001357">
    <property type="entry name" value="DeoC"/>
    <property type="match status" value="1"/>
</dbReference>
<dbReference type="AlphaFoldDB" id="A0A4R7HWS6"/>
<dbReference type="PANTHER" id="PTHR10889:SF3">
    <property type="entry name" value="DEOXYRIBOSE-PHOSPHATE ALDOLASE"/>
    <property type="match status" value="1"/>
</dbReference>
<gene>
    <name evidence="8" type="ORF">BDK89_0995</name>
</gene>
<dbReference type="NCBIfam" id="TIGR00126">
    <property type="entry name" value="deoC"/>
    <property type="match status" value="1"/>
</dbReference>
<sequence>MDAARARLAIGLVDLTNLDDRCTAADVDALCARAAEHGTAAVCVWPDFVERAVAALSDTTVDVATVVNFPTGDERPFAVRTLTERVVAAGADDVDLVLPYRAFAAGDLEWCAAVLDETKAATGDHAHLKVILETGELVDVDVIERAARFAIEHGADFVKTSTGKSPTSASPEAVAAMLVAIADAGRTVGLKPSGGISTAEAADAYLVQAESVMGADYLAPATFRFGASSLLGALLPLV</sequence>
<protein>
    <recommendedName>
        <fullName evidence="3 7">Deoxyribose-phosphate aldolase</fullName>
        <ecNumber evidence="3 7">4.1.2.4</ecNumber>
    </recommendedName>
</protein>
<dbReference type="EMBL" id="SOAU01000001">
    <property type="protein sequence ID" value="TDT15425.1"/>
    <property type="molecule type" value="Genomic_DNA"/>
</dbReference>
<organism evidence="8 9">
    <name type="scientific">Ilumatobacter fluminis</name>
    <dbReference type="NCBI Taxonomy" id="467091"/>
    <lineage>
        <taxon>Bacteria</taxon>
        <taxon>Bacillati</taxon>
        <taxon>Actinomycetota</taxon>
        <taxon>Acidimicrobiia</taxon>
        <taxon>Acidimicrobiales</taxon>
        <taxon>Ilumatobacteraceae</taxon>
        <taxon>Ilumatobacter</taxon>
    </lineage>
</organism>
<comment type="caution">
    <text evidence="8">The sequence shown here is derived from an EMBL/GenBank/DDBJ whole genome shotgun (WGS) entry which is preliminary data.</text>
</comment>
<dbReference type="Pfam" id="PF01791">
    <property type="entry name" value="DeoC"/>
    <property type="match status" value="1"/>
</dbReference>
<dbReference type="Proteomes" id="UP000294558">
    <property type="component" value="Unassembled WGS sequence"/>
</dbReference>
<dbReference type="OrthoDB" id="6579831at2"/>
<dbReference type="GO" id="GO:0016052">
    <property type="term" value="P:carbohydrate catabolic process"/>
    <property type="evidence" value="ECO:0007669"/>
    <property type="project" value="TreeGrafter"/>
</dbReference>
<evidence type="ECO:0000256" key="1">
    <source>
        <dbReference type="ARBA" id="ARBA00004816"/>
    </source>
</evidence>
<keyword evidence="4" id="KW-0456">Lyase</keyword>
<dbReference type="InterPro" id="IPR002915">
    <property type="entry name" value="DeoC/FbaB/LacD_aldolase"/>
</dbReference>
<comment type="similarity">
    <text evidence="2">Belongs to the DeoC/FbaB aldolase family. DeoC type 2 subfamily.</text>
</comment>
<dbReference type="GO" id="GO:0009264">
    <property type="term" value="P:deoxyribonucleotide catabolic process"/>
    <property type="evidence" value="ECO:0007669"/>
    <property type="project" value="UniProtKB-UniRule"/>
</dbReference>
<dbReference type="SMART" id="SM01133">
    <property type="entry name" value="DeoC"/>
    <property type="match status" value="1"/>
</dbReference>
<comment type="pathway">
    <text evidence="1">Carbohydrate degradation; 2-deoxy-D-ribose 1-phosphate degradation; D-glyceraldehyde 3-phosphate and acetaldehyde from 2-deoxy-alpha-D-ribose 1-phosphate: step 2/2.</text>
</comment>